<dbReference type="InterPro" id="IPR024320">
    <property type="entry name" value="LPG_synthase_C"/>
</dbReference>
<evidence type="ECO:0000259" key="6">
    <source>
        <dbReference type="Pfam" id="PF09924"/>
    </source>
</evidence>
<dbReference type="InterPro" id="IPR051211">
    <property type="entry name" value="PG_lysyltransferase"/>
</dbReference>
<sequence length="445" mass="49219">MEPQHSGIDDALAVGEMVGRTSSASISASTDTAMSDNITTNLIAQVTSFAGSYANLNKLFEVSWNSNNSTLSSQASRRAESVDLAQDQPFYTSAQHKRSHGPPFYKAYNAYSRTAHMGILDPSYEVFTSDNGHGALVYKVKNRTAVITGDPLCPVDQFDQLLQEFQHKKQLKLAFMGVGQHFAEYAADKGWTTMLFGRERVLNPLTNKVLRQLAGKRMIAQSRRLLDPKRIGLVADIYSPGKADRDLTLETELQSLYDLWRMERNSKNEDGAQAFVTVYDLFSDPEITLYVYVRDREGSMVGLAVLRSLGATNGFHLDPCIASPTAPSGVTDLLVILSMILLRGSGIAYLSFGYEPFPEISDISGQQKLKASLTRWGYCRVLETVNVGGKISYHDKFHPDEGLSSALYTVIPKGSLQVQQSAAIMHVANIKLRRLLLSNRRQTVS</sequence>
<dbReference type="PANTHER" id="PTHR34697:SF2">
    <property type="entry name" value="PHOSPHATIDYLGLYCEROL LYSYLTRANSFERASE"/>
    <property type="match status" value="1"/>
</dbReference>
<evidence type="ECO:0000256" key="1">
    <source>
        <dbReference type="ARBA" id="ARBA00004651"/>
    </source>
</evidence>
<protein>
    <recommendedName>
        <fullName evidence="6">Phosphatidylglycerol lysyltransferase C-terminal domain-containing protein</fullName>
    </recommendedName>
</protein>
<dbReference type="PANTHER" id="PTHR34697">
    <property type="entry name" value="PHOSPHATIDYLGLYCEROL LYSYLTRANSFERASE"/>
    <property type="match status" value="1"/>
</dbReference>
<reference evidence="7 8" key="1">
    <citation type="submission" date="2019-06" db="EMBL/GenBank/DDBJ databases">
        <authorList>
            <person name="Broberg M."/>
        </authorList>
    </citation>
    <scope>NUCLEOTIDE SEQUENCE [LARGE SCALE GENOMIC DNA]</scope>
</reference>
<comment type="subcellular location">
    <subcellularLocation>
        <location evidence="1">Cell membrane</location>
        <topology evidence="1">Multi-pass membrane protein</topology>
    </subcellularLocation>
</comment>
<dbReference type="Proteomes" id="UP000766486">
    <property type="component" value="Unassembled WGS sequence"/>
</dbReference>
<feature type="domain" description="Phosphatidylglycerol lysyltransferase C-terminal" evidence="6">
    <location>
        <begin position="107"/>
        <end position="401"/>
    </location>
</feature>
<proteinExistence type="predicted"/>
<evidence type="ECO:0000313" key="7">
    <source>
        <dbReference type="EMBL" id="VUC22740.1"/>
    </source>
</evidence>
<keyword evidence="8" id="KW-1185">Reference proteome</keyword>
<evidence type="ECO:0000256" key="5">
    <source>
        <dbReference type="ARBA" id="ARBA00023136"/>
    </source>
</evidence>
<dbReference type="EMBL" id="CABFNS010000679">
    <property type="protein sequence ID" value="VUC22740.1"/>
    <property type="molecule type" value="Genomic_DNA"/>
</dbReference>
<gene>
    <name evidence="7" type="ORF">CLO192961_LOCUS93150</name>
</gene>
<keyword evidence="3" id="KW-0812">Transmembrane</keyword>
<organism evidence="7 8">
    <name type="scientific">Bionectria ochroleuca</name>
    <name type="common">Gliocladium roseum</name>
    <dbReference type="NCBI Taxonomy" id="29856"/>
    <lineage>
        <taxon>Eukaryota</taxon>
        <taxon>Fungi</taxon>
        <taxon>Dikarya</taxon>
        <taxon>Ascomycota</taxon>
        <taxon>Pezizomycotina</taxon>
        <taxon>Sordariomycetes</taxon>
        <taxon>Hypocreomycetidae</taxon>
        <taxon>Hypocreales</taxon>
        <taxon>Bionectriaceae</taxon>
        <taxon>Clonostachys</taxon>
    </lineage>
</organism>
<keyword evidence="4" id="KW-1133">Transmembrane helix</keyword>
<evidence type="ECO:0000256" key="4">
    <source>
        <dbReference type="ARBA" id="ARBA00022989"/>
    </source>
</evidence>
<evidence type="ECO:0000256" key="3">
    <source>
        <dbReference type="ARBA" id="ARBA00022692"/>
    </source>
</evidence>
<name>A0ABY6TVQ3_BIOOC</name>
<accession>A0ABY6TVQ3</accession>
<evidence type="ECO:0000313" key="8">
    <source>
        <dbReference type="Proteomes" id="UP000766486"/>
    </source>
</evidence>
<keyword evidence="2" id="KW-1003">Cell membrane</keyword>
<evidence type="ECO:0000256" key="2">
    <source>
        <dbReference type="ARBA" id="ARBA00022475"/>
    </source>
</evidence>
<comment type="caution">
    <text evidence="7">The sequence shown here is derived from an EMBL/GenBank/DDBJ whole genome shotgun (WGS) entry which is preliminary data.</text>
</comment>
<keyword evidence="5" id="KW-0472">Membrane</keyword>
<dbReference type="Pfam" id="PF09924">
    <property type="entry name" value="LPG_synthase_C"/>
    <property type="match status" value="1"/>
</dbReference>